<protein>
    <submittedName>
        <fullName evidence="8">Phytoene dehydrogenase</fullName>
    </submittedName>
</protein>
<name>A0ABM7X399_9BACT</name>
<dbReference type="InterPro" id="IPR003953">
    <property type="entry name" value="FAD-dep_OxRdtase_2_FAD-bd"/>
</dbReference>
<dbReference type="InterPro" id="IPR052206">
    <property type="entry name" value="Retinol_saturase"/>
</dbReference>
<accession>A0ABM7X399</accession>
<evidence type="ECO:0000256" key="1">
    <source>
        <dbReference type="ARBA" id="ARBA00022630"/>
    </source>
</evidence>
<dbReference type="RefSeq" id="WP_248355723.1">
    <property type="nucleotide sequence ID" value="NZ_AP025591.1"/>
</dbReference>
<evidence type="ECO:0000256" key="3">
    <source>
        <dbReference type="ARBA" id="ARBA00022827"/>
    </source>
</evidence>
<evidence type="ECO:0000256" key="2">
    <source>
        <dbReference type="ARBA" id="ARBA00022729"/>
    </source>
</evidence>
<reference evidence="9" key="1">
    <citation type="journal article" date="2022" name="Int. J. Syst. Evol. Microbiol.">
        <title>Anaeromyxobacter oryzae sp. nov., Anaeromyxobacter diazotrophicus sp. nov. and Anaeromyxobacter paludicola sp. nov., isolated from paddy soils.</title>
        <authorList>
            <person name="Itoh H."/>
            <person name="Xu Z."/>
            <person name="Mise K."/>
            <person name="Masuda Y."/>
            <person name="Ushijima N."/>
            <person name="Hayakawa C."/>
            <person name="Shiratori Y."/>
            <person name="Senoo K."/>
        </authorList>
    </citation>
    <scope>NUCLEOTIDE SEQUENCE [LARGE SCALE GENOMIC DNA]</scope>
    <source>
        <strain evidence="9">Red232</strain>
    </source>
</reference>
<keyword evidence="2" id="KW-0732">Signal</keyword>
<evidence type="ECO:0000256" key="4">
    <source>
        <dbReference type="ARBA" id="ARBA00022857"/>
    </source>
</evidence>
<dbReference type="Pfam" id="PF00890">
    <property type="entry name" value="FAD_binding_2"/>
    <property type="match status" value="1"/>
</dbReference>
<dbReference type="PANTHER" id="PTHR46091">
    <property type="entry name" value="BLR7054 PROTEIN"/>
    <property type="match status" value="1"/>
</dbReference>
<organism evidence="8 9">
    <name type="scientific">Anaeromyxobacter oryzae</name>
    <dbReference type="NCBI Taxonomy" id="2918170"/>
    <lineage>
        <taxon>Bacteria</taxon>
        <taxon>Pseudomonadati</taxon>
        <taxon>Myxococcota</taxon>
        <taxon>Myxococcia</taxon>
        <taxon>Myxococcales</taxon>
        <taxon>Cystobacterineae</taxon>
        <taxon>Anaeromyxobacteraceae</taxon>
        <taxon>Anaeromyxobacter</taxon>
    </lineage>
</organism>
<dbReference type="Proteomes" id="UP001162891">
    <property type="component" value="Chromosome"/>
</dbReference>
<evidence type="ECO:0000256" key="6">
    <source>
        <dbReference type="ARBA" id="ARBA00023027"/>
    </source>
</evidence>
<dbReference type="EMBL" id="AP025591">
    <property type="protein sequence ID" value="BDG06275.1"/>
    <property type="molecule type" value="Genomic_DNA"/>
</dbReference>
<keyword evidence="5" id="KW-0560">Oxidoreductase</keyword>
<evidence type="ECO:0000256" key="5">
    <source>
        <dbReference type="ARBA" id="ARBA00023002"/>
    </source>
</evidence>
<keyword evidence="1" id="KW-0285">Flavoprotein</keyword>
<proteinExistence type="predicted"/>
<gene>
    <name evidence="8" type="ORF">AMOR_52710</name>
</gene>
<evidence type="ECO:0000313" key="8">
    <source>
        <dbReference type="EMBL" id="BDG06275.1"/>
    </source>
</evidence>
<sequence length="527" mass="56215">MDRTAETFDAIVVGSGIGGLAAATLLARVGGKRVLVLERHFKPGGFTHTFRRRAWAWDVGVHYVGGMGEGEPARRLFDLASGGALGWQRMPSPFERFEYPGFALDVPDGEDEYRRALQDAFPAERDAIDRWFRELRRAAAWAGRYFLGRALPRPASALLALPGRAAALRTTGEVVAQTFRDPLLRAVVASQWADYGLPPSRSAFAMHAVVATHYLGGAWYPAGGAGSMARTLLAGVEAAGGSCRVNHEVVSIEVEGGRVAGVSALATEGGRQREVTFRAPVVISDAGIAATYGRLLARGGPRSAAGGGTSSVTLYLGLKESPARLGFRGENHWMFEVADHDAIWDARDELLRGRATAAYLSFPSLKDPLARAHTAEVLAMVDGSAFARWRDRPWLHRGEEYEALKARMATALLDLVERRHPGFRDLVAYQEVSTPVTVEHFTGHAGGRIYGAPATPERFRDPAHGVRTPVRGLFLAGADAASLGVVGAFMGGALAAGAAMGPLGVGRIFSAASRVATAEPERARAAA</sequence>
<feature type="domain" description="FAD-dependent oxidoreductase 2 FAD-binding" evidence="7">
    <location>
        <begin position="9"/>
        <end position="294"/>
    </location>
</feature>
<keyword evidence="9" id="KW-1185">Reference proteome</keyword>
<dbReference type="PANTHER" id="PTHR46091:SF3">
    <property type="entry name" value="AMINE OXIDASE DOMAIN-CONTAINING PROTEIN"/>
    <property type="match status" value="1"/>
</dbReference>
<dbReference type="InterPro" id="IPR036188">
    <property type="entry name" value="FAD/NAD-bd_sf"/>
</dbReference>
<evidence type="ECO:0000313" key="9">
    <source>
        <dbReference type="Proteomes" id="UP001162891"/>
    </source>
</evidence>
<dbReference type="SUPFAM" id="SSF51905">
    <property type="entry name" value="FAD/NAD(P)-binding domain"/>
    <property type="match status" value="1"/>
</dbReference>
<evidence type="ECO:0000259" key="7">
    <source>
        <dbReference type="Pfam" id="PF00890"/>
    </source>
</evidence>
<keyword evidence="4" id="KW-0521">NADP</keyword>
<keyword evidence="3" id="KW-0274">FAD</keyword>
<keyword evidence="6" id="KW-0520">NAD</keyword>
<dbReference type="Gene3D" id="3.50.50.60">
    <property type="entry name" value="FAD/NAD(P)-binding domain"/>
    <property type="match status" value="2"/>
</dbReference>